<name>A0AAW5NAK5_9BACT</name>
<dbReference type="Proteomes" id="UP001204579">
    <property type="component" value="Unassembled WGS sequence"/>
</dbReference>
<comment type="caution">
    <text evidence="1">The sequence shown here is derived from an EMBL/GenBank/DDBJ whole genome shotgun (WGS) entry which is preliminary data.</text>
</comment>
<organism evidence="1 2">
    <name type="scientific">Phocaeicola barnesiae</name>
    <dbReference type="NCBI Taxonomy" id="376804"/>
    <lineage>
        <taxon>Bacteria</taxon>
        <taxon>Pseudomonadati</taxon>
        <taxon>Bacteroidota</taxon>
        <taxon>Bacteroidia</taxon>
        <taxon>Bacteroidales</taxon>
        <taxon>Bacteroidaceae</taxon>
        <taxon>Phocaeicola</taxon>
    </lineage>
</organism>
<evidence type="ECO:0000313" key="1">
    <source>
        <dbReference type="EMBL" id="MCR8875194.1"/>
    </source>
</evidence>
<reference evidence="1 2" key="1">
    <citation type="submission" date="2022-08" db="EMBL/GenBank/DDBJ databases">
        <authorList>
            <person name="Zeman M."/>
            <person name="Kubasova T."/>
        </authorList>
    </citation>
    <scope>NUCLEOTIDE SEQUENCE [LARGE SCALE GENOMIC DNA]</scope>
    <source>
        <strain evidence="1 2">ET62</strain>
    </source>
</reference>
<dbReference type="AlphaFoldDB" id="A0AAW5NAK5"/>
<evidence type="ECO:0000313" key="2">
    <source>
        <dbReference type="Proteomes" id="UP001204579"/>
    </source>
</evidence>
<dbReference type="RefSeq" id="WP_204430862.1">
    <property type="nucleotide sequence ID" value="NZ_JANRHJ010000022.1"/>
</dbReference>
<dbReference type="EMBL" id="JANRHJ010000022">
    <property type="protein sequence ID" value="MCR8875194.1"/>
    <property type="molecule type" value="Genomic_DNA"/>
</dbReference>
<protein>
    <submittedName>
        <fullName evidence="1">Uncharacterized protein</fullName>
    </submittedName>
</protein>
<gene>
    <name evidence="1" type="ORF">NW209_14480</name>
</gene>
<accession>A0AAW5NAK5</accession>
<proteinExistence type="predicted"/>
<sequence>MNGIISDLHYLIGDKEVEFDDIFNQLQPHYPDLTKEDFLYIAAQANLLCPQVNNRPLKLKRKKIVPLPPDQHF</sequence>
<keyword evidence="2" id="KW-1185">Reference proteome</keyword>